<keyword evidence="1" id="KW-1133">Transmembrane helix</keyword>
<evidence type="ECO:0000256" key="1">
    <source>
        <dbReference type="SAM" id="Phobius"/>
    </source>
</evidence>
<protein>
    <submittedName>
        <fullName evidence="2">Uncharacterized protein</fullName>
    </submittedName>
</protein>
<comment type="caution">
    <text evidence="2">The sequence shown here is derived from an EMBL/GenBank/DDBJ whole genome shotgun (WGS) entry which is preliminary data.</text>
</comment>
<evidence type="ECO:0000313" key="3">
    <source>
        <dbReference type="Proteomes" id="UP000824087"/>
    </source>
</evidence>
<name>A0A9D1L294_9BACT</name>
<proteinExistence type="predicted"/>
<reference evidence="2" key="1">
    <citation type="submission" date="2020-10" db="EMBL/GenBank/DDBJ databases">
        <authorList>
            <person name="Gilroy R."/>
        </authorList>
    </citation>
    <scope>NUCLEOTIDE SEQUENCE</scope>
    <source>
        <strain evidence="2">CHK197-8231</strain>
    </source>
</reference>
<evidence type="ECO:0000313" key="2">
    <source>
        <dbReference type="EMBL" id="HIU22299.1"/>
    </source>
</evidence>
<gene>
    <name evidence="2" type="ORF">IAD49_01820</name>
</gene>
<feature type="transmembrane region" description="Helical" evidence="1">
    <location>
        <begin position="12"/>
        <end position="32"/>
    </location>
</feature>
<sequence>MKRNGWGLNEMLGFLAILGFALVLVAILYGHLFQEFPDETLSKQNISEDHTNLEVSDEEENTTTIDGEESETIIESDYLVLEHNLASLAELYIKESGATVVGSVTYIPLSDLNVTEYQDQLEGCSGYVEYQKQENQYQTYLHCNQYETAGYQARYAS</sequence>
<organism evidence="2 3">
    <name type="scientific">Candidatus Fimihabitans intestinipullorum</name>
    <dbReference type="NCBI Taxonomy" id="2840820"/>
    <lineage>
        <taxon>Bacteria</taxon>
        <taxon>Bacillati</taxon>
        <taxon>Mycoplasmatota</taxon>
        <taxon>Mycoplasmatota incertae sedis</taxon>
        <taxon>Candidatus Fimihabitans</taxon>
    </lineage>
</organism>
<keyword evidence="1" id="KW-0812">Transmembrane</keyword>
<accession>A0A9D1L294</accession>
<keyword evidence="1" id="KW-0472">Membrane</keyword>
<dbReference type="AlphaFoldDB" id="A0A9D1L294"/>
<dbReference type="EMBL" id="DVML01000010">
    <property type="protein sequence ID" value="HIU22299.1"/>
    <property type="molecule type" value="Genomic_DNA"/>
</dbReference>
<reference evidence="2" key="2">
    <citation type="journal article" date="2021" name="PeerJ">
        <title>Extensive microbial diversity within the chicken gut microbiome revealed by metagenomics and culture.</title>
        <authorList>
            <person name="Gilroy R."/>
            <person name="Ravi A."/>
            <person name="Getino M."/>
            <person name="Pursley I."/>
            <person name="Horton D.L."/>
            <person name="Alikhan N.F."/>
            <person name="Baker D."/>
            <person name="Gharbi K."/>
            <person name="Hall N."/>
            <person name="Watson M."/>
            <person name="Adriaenssens E.M."/>
            <person name="Foster-Nyarko E."/>
            <person name="Jarju S."/>
            <person name="Secka A."/>
            <person name="Antonio M."/>
            <person name="Oren A."/>
            <person name="Chaudhuri R.R."/>
            <person name="La Ragione R."/>
            <person name="Hildebrand F."/>
            <person name="Pallen M.J."/>
        </authorList>
    </citation>
    <scope>NUCLEOTIDE SEQUENCE</scope>
    <source>
        <strain evidence="2">CHK197-8231</strain>
    </source>
</reference>
<dbReference type="Proteomes" id="UP000824087">
    <property type="component" value="Unassembled WGS sequence"/>
</dbReference>